<evidence type="ECO:0000256" key="6">
    <source>
        <dbReference type="ARBA" id="ARBA00022989"/>
    </source>
</evidence>
<organism evidence="10 11">
    <name type="scientific">Candidatus Xianfuyuplasma coldseepsis</name>
    <dbReference type="NCBI Taxonomy" id="2782163"/>
    <lineage>
        <taxon>Bacteria</taxon>
        <taxon>Bacillati</taxon>
        <taxon>Mycoplasmatota</taxon>
        <taxon>Mollicutes</taxon>
        <taxon>Candidatus Izemoplasmatales</taxon>
        <taxon>Candidatus Izemoplasmataceae</taxon>
        <taxon>Candidatus Xianfuyuplasma</taxon>
    </lineage>
</organism>
<dbReference type="Proteomes" id="UP000514720">
    <property type="component" value="Chromosome"/>
</dbReference>
<feature type="transmembrane region" description="Helical" evidence="8">
    <location>
        <begin position="326"/>
        <end position="349"/>
    </location>
</feature>
<reference evidence="10 11" key="1">
    <citation type="submission" date="2020-02" db="EMBL/GenBank/DDBJ databases">
        <authorList>
            <person name="Zheng R.K."/>
            <person name="Sun C.M."/>
        </authorList>
    </citation>
    <scope>NUCLEOTIDE SEQUENCE [LARGE SCALE GENOMIC DNA]</scope>
    <source>
        <strain evidence="11">zrk13</strain>
    </source>
</reference>
<dbReference type="SUPFAM" id="SSF161098">
    <property type="entry name" value="MetI-like"/>
    <property type="match status" value="2"/>
</dbReference>
<dbReference type="Pfam" id="PF00528">
    <property type="entry name" value="BPD_transp_1"/>
    <property type="match status" value="2"/>
</dbReference>
<evidence type="ECO:0000313" key="10">
    <source>
        <dbReference type="EMBL" id="QMS85379.1"/>
    </source>
</evidence>
<dbReference type="KEGG" id="xcl:G4Z02_06305"/>
<proteinExistence type="inferred from homology"/>
<feature type="transmembrane region" description="Helical" evidence="8">
    <location>
        <begin position="12"/>
        <end position="32"/>
    </location>
</feature>
<evidence type="ECO:0000313" key="11">
    <source>
        <dbReference type="Proteomes" id="UP000514720"/>
    </source>
</evidence>
<evidence type="ECO:0000256" key="3">
    <source>
        <dbReference type="ARBA" id="ARBA00022475"/>
    </source>
</evidence>
<feature type="transmembrane region" description="Helical" evidence="8">
    <location>
        <begin position="130"/>
        <end position="149"/>
    </location>
</feature>
<feature type="transmembrane region" description="Helical" evidence="8">
    <location>
        <begin position="356"/>
        <end position="380"/>
    </location>
</feature>
<keyword evidence="5 8" id="KW-0812">Transmembrane</keyword>
<dbReference type="PROSITE" id="PS50928">
    <property type="entry name" value="ABC_TM1"/>
    <property type="match status" value="2"/>
</dbReference>
<feature type="transmembrane region" description="Helical" evidence="8">
    <location>
        <begin position="400"/>
        <end position="421"/>
    </location>
</feature>
<dbReference type="AlphaFoldDB" id="A0A7L7KSI8"/>
<accession>A0A7L7KSI8</accession>
<evidence type="ECO:0000256" key="7">
    <source>
        <dbReference type="ARBA" id="ARBA00023136"/>
    </source>
</evidence>
<dbReference type="InterPro" id="IPR035906">
    <property type="entry name" value="MetI-like_sf"/>
</dbReference>
<dbReference type="GO" id="GO:0055085">
    <property type="term" value="P:transmembrane transport"/>
    <property type="evidence" value="ECO:0007669"/>
    <property type="project" value="InterPro"/>
</dbReference>
<dbReference type="RefSeq" id="WP_258877172.1">
    <property type="nucleotide sequence ID" value="NZ_CP048914.1"/>
</dbReference>
<comment type="similarity">
    <text evidence="8">Belongs to the binding-protein-dependent transport system permease family.</text>
</comment>
<evidence type="ECO:0000256" key="5">
    <source>
        <dbReference type="ARBA" id="ARBA00022692"/>
    </source>
</evidence>
<dbReference type="CDD" id="cd06261">
    <property type="entry name" value="TM_PBP2"/>
    <property type="match status" value="2"/>
</dbReference>
<feature type="transmembrane region" description="Helical" evidence="8">
    <location>
        <begin position="462"/>
        <end position="483"/>
    </location>
</feature>
<feature type="transmembrane region" description="Helical" evidence="8">
    <location>
        <begin position="188"/>
        <end position="210"/>
    </location>
</feature>
<dbReference type="InterPro" id="IPR000515">
    <property type="entry name" value="MetI-like"/>
</dbReference>
<gene>
    <name evidence="10" type="ORF">G4Z02_06305</name>
</gene>
<keyword evidence="6 8" id="KW-1133">Transmembrane helix</keyword>
<feature type="transmembrane region" description="Helical" evidence="8">
    <location>
        <begin position="503"/>
        <end position="525"/>
    </location>
</feature>
<feature type="transmembrane region" description="Helical" evidence="8">
    <location>
        <begin position="280"/>
        <end position="306"/>
    </location>
</feature>
<evidence type="ECO:0000256" key="8">
    <source>
        <dbReference type="RuleBase" id="RU363032"/>
    </source>
</evidence>
<dbReference type="Gene3D" id="1.10.3720.10">
    <property type="entry name" value="MetI-like"/>
    <property type="match status" value="2"/>
</dbReference>
<evidence type="ECO:0000259" key="9">
    <source>
        <dbReference type="PROSITE" id="PS50928"/>
    </source>
</evidence>
<protein>
    <submittedName>
        <fullName evidence="10">Iron ABC transporter permease</fullName>
    </submittedName>
</protein>
<keyword evidence="2 8" id="KW-0813">Transport</keyword>
<name>A0A7L7KSI8_9MOLU</name>
<dbReference type="PANTHER" id="PTHR43357:SF3">
    <property type="entry name" value="FE(3+)-TRANSPORT SYSTEM PERMEASE PROTEIN FBPB 2"/>
    <property type="match status" value="1"/>
</dbReference>
<evidence type="ECO:0000256" key="1">
    <source>
        <dbReference type="ARBA" id="ARBA00004429"/>
    </source>
</evidence>
<comment type="subcellular location">
    <subcellularLocation>
        <location evidence="1">Cell inner membrane</location>
        <topology evidence="1">Multi-pass membrane protein</topology>
    </subcellularLocation>
    <subcellularLocation>
        <location evidence="8">Cell membrane</location>
        <topology evidence="8">Multi-pass membrane protein</topology>
    </subcellularLocation>
</comment>
<dbReference type="EMBL" id="CP048914">
    <property type="protein sequence ID" value="QMS85379.1"/>
    <property type="molecule type" value="Genomic_DNA"/>
</dbReference>
<sequence length="535" mass="60796">MQRIIRRLHDRTIFVVVGFLVPLVIVLPLLRIGLNALEPRSLYYQTLLQNNILVTSVVATIELIIKVGLLSAFVGFIAAYFLTFYEIKFRKVINVLLVLPLGIPVYVAAYTYTNIFHYIPFLEAILRADFMMNGAVFIYSFFLYPYVYLASKSYLSKHITDYIEASETLGGQHLKLFIKIILPLSRPVIIGSVLFAIFETLSDFAVVEYYGVLTLSRYINLAWFSNGDFISASKLSVYILMIMFVLIFIERVSRRQKRYSSADVIHRPIRRYNPSKSMMYIIYVFIGTIIVLATILPITQMLVSVIMNTAYIERLDIIEITFNTLLITVVSTIIIIIVALLLATITIYIKGAKKHLLSSVSTIGYMVPSMVLALGIYILLIRVDQWLYHMFQGVGLNRMLFTSTIAIILFGFFVKFFSVAYTNLLSAYSKMNHHLLEASETLGESKLSTMVRVTIPMLSKSIIAVAIILFIDMAKELTIVYSLRPFNFKTLSTEVYRYAGNEMINIAAFPSLVIIAMCTLLILYLEGGSKRVKTP</sequence>
<evidence type="ECO:0000256" key="4">
    <source>
        <dbReference type="ARBA" id="ARBA00022519"/>
    </source>
</evidence>
<dbReference type="GO" id="GO:0005886">
    <property type="term" value="C:plasma membrane"/>
    <property type="evidence" value="ECO:0007669"/>
    <property type="project" value="UniProtKB-SubCell"/>
</dbReference>
<feature type="transmembrane region" description="Helical" evidence="8">
    <location>
        <begin position="92"/>
        <end position="110"/>
    </location>
</feature>
<keyword evidence="3" id="KW-1003">Cell membrane</keyword>
<keyword evidence="11" id="KW-1185">Reference proteome</keyword>
<feature type="transmembrane region" description="Helical" evidence="8">
    <location>
        <begin position="230"/>
        <end position="249"/>
    </location>
</feature>
<feature type="domain" description="ABC transmembrane type-1" evidence="9">
    <location>
        <begin position="57"/>
        <end position="250"/>
    </location>
</feature>
<feature type="domain" description="ABC transmembrane type-1" evidence="9">
    <location>
        <begin position="321"/>
        <end position="525"/>
    </location>
</feature>
<evidence type="ECO:0000256" key="2">
    <source>
        <dbReference type="ARBA" id="ARBA00022448"/>
    </source>
</evidence>
<keyword evidence="7 8" id="KW-0472">Membrane</keyword>
<keyword evidence="4" id="KW-0997">Cell inner membrane</keyword>
<feature type="transmembrane region" description="Helical" evidence="8">
    <location>
        <begin position="52"/>
        <end position="85"/>
    </location>
</feature>
<dbReference type="PANTHER" id="PTHR43357">
    <property type="entry name" value="INNER MEMBRANE ABC TRANSPORTER PERMEASE PROTEIN YDCV"/>
    <property type="match status" value="1"/>
</dbReference>